<name>A0A059EB68_9PROT</name>
<comment type="caution">
    <text evidence="1">The sequence shown here is derived from an EMBL/GenBank/DDBJ whole genome shotgun (WGS) entry which is preliminary data.</text>
</comment>
<gene>
    <name evidence="1" type="ORF">HY36_01970</name>
</gene>
<organism evidence="1 2">
    <name type="scientific">Hyphomonas atlantica</name>
    <dbReference type="NCBI Taxonomy" id="1280948"/>
    <lineage>
        <taxon>Bacteria</taxon>
        <taxon>Pseudomonadati</taxon>
        <taxon>Pseudomonadota</taxon>
        <taxon>Alphaproteobacteria</taxon>
        <taxon>Hyphomonadales</taxon>
        <taxon>Hyphomonadaceae</taxon>
        <taxon>Hyphomonas</taxon>
    </lineage>
</organism>
<dbReference type="AlphaFoldDB" id="A0A059EB68"/>
<dbReference type="STRING" id="1280948.HY36_01970"/>
<dbReference type="EMBL" id="AWFH01000001">
    <property type="protein sequence ID" value="KCZ65174.1"/>
    <property type="molecule type" value="Genomic_DNA"/>
</dbReference>
<dbReference type="RefSeq" id="WP_035547474.1">
    <property type="nucleotide sequence ID" value="NZ_AWFH01000001.1"/>
</dbReference>
<dbReference type="Proteomes" id="UP000024547">
    <property type="component" value="Unassembled WGS sequence"/>
</dbReference>
<protein>
    <submittedName>
        <fullName evidence="1">Uncharacterized protein</fullName>
    </submittedName>
</protein>
<dbReference type="PATRIC" id="fig|1280948.3.peg.388"/>
<reference evidence="1 2" key="1">
    <citation type="journal article" date="2014" name="Antonie Van Leeuwenhoek">
        <title>Hyphomonas beringensis sp. nov. and Hyphomonas chukchiensis sp. nov., isolated from surface seawater of the Bering Sea and Chukchi Sea.</title>
        <authorList>
            <person name="Li C."/>
            <person name="Lai Q."/>
            <person name="Li G."/>
            <person name="Dong C."/>
            <person name="Wang J."/>
            <person name="Liao Y."/>
            <person name="Shao Z."/>
        </authorList>
    </citation>
    <scope>NUCLEOTIDE SEQUENCE [LARGE SCALE GENOMIC DNA]</scope>
    <source>
        <strain evidence="1 2">22II1-22F38</strain>
    </source>
</reference>
<keyword evidence="2" id="KW-1185">Reference proteome</keyword>
<proteinExistence type="predicted"/>
<evidence type="ECO:0000313" key="1">
    <source>
        <dbReference type="EMBL" id="KCZ65174.1"/>
    </source>
</evidence>
<dbReference type="OrthoDB" id="7616673at2"/>
<evidence type="ECO:0000313" key="2">
    <source>
        <dbReference type="Proteomes" id="UP000024547"/>
    </source>
</evidence>
<sequence length="201" mass="22060">MASRDWIRHFGSALLASALAGWIGYAEYASAFVPRADDEGLAQEQVYSEAAAWRGAEAKQARNAMIASWLGGLSDAGFAEYSVRHLDKGLIYAIRFRDPTDREDINALWVAVPDGPDLPASVRLRTPQQNATPKAILEQQSCTSSRTLKVSETELPREQAEAQAVSQLSTYLEAPDPMPITVLSEARDLCRDISRILPTPE</sequence>
<accession>A0A059EB68</accession>